<dbReference type="InterPro" id="IPR003018">
    <property type="entry name" value="GAF"/>
</dbReference>
<dbReference type="SMART" id="SM00448">
    <property type="entry name" value="REC"/>
    <property type="match status" value="1"/>
</dbReference>
<dbReference type="PANTHER" id="PTHR45339:SF1">
    <property type="entry name" value="HYBRID SIGNAL TRANSDUCTION HISTIDINE KINASE J"/>
    <property type="match status" value="1"/>
</dbReference>
<dbReference type="CDD" id="cd00088">
    <property type="entry name" value="HPT"/>
    <property type="match status" value="1"/>
</dbReference>
<keyword evidence="13" id="KW-0141">cGMP biosynthesis</keyword>
<dbReference type="SUPFAM" id="SSF55874">
    <property type="entry name" value="ATPase domain of HSP90 chaperone/DNA topoisomerase II/histidine kinase"/>
    <property type="match status" value="1"/>
</dbReference>
<dbReference type="Gene3D" id="1.10.287.130">
    <property type="match status" value="1"/>
</dbReference>
<dbReference type="SUPFAM" id="SSF47226">
    <property type="entry name" value="Histidine-containing phosphotransfer domain, HPT domain"/>
    <property type="match status" value="1"/>
</dbReference>
<feature type="modified residue" description="Phosphohistidine" evidence="14">
    <location>
        <position position="930"/>
    </location>
</feature>
<evidence type="ECO:0000256" key="14">
    <source>
        <dbReference type="PROSITE-ProRule" id="PRU00110"/>
    </source>
</evidence>
<dbReference type="Pfam" id="PF02518">
    <property type="entry name" value="HATPase_c"/>
    <property type="match status" value="1"/>
</dbReference>
<dbReference type="PROSITE" id="PS50113">
    <property type="entry name" value="PAC"/>
    <property type="match status" value="1"/>
</dbReference>
<dbReference type="SUPFAM" id="SSF55785">
    <property type="entry name" value="PYP-like sensor domain (PAS domain)"/>
    <property type="match status" value="1"/>
</dbReference>
<dbReference type="CDD" id="cd00130">
    <property type="entry name" value="PAS"/>
    <property type="match status" value="1"/>
</dbReference>
<evidence type="ECO:0000256" key="4">
    <source>
        <dbReference type="ARBA" id="ARBA00022553"/>
    </source>
</evidence>
<evidence type="ECO:0000256" key="7">
    <source>
        <dbReference type="ARBA" id="ARBA00022741"/>
    </source>
</evidence>
<dbReference type="Proteomes" id="UP001596052">
    <property type="component" value="Unassembled WGS sequence"/>
</dbReference>
<dbReference type="Gene3D" id="3.30.450.20">
    <property type="entry name" value="PAS domain"/>
    <property type="match status" value="1"/>
</dbReference>
<evidence type="ECO:0000256" key="3">
    <source>
        <dbReference type="ARBA" id="ARBA00022475"/>
    </source>
</evidence>
<keyword evidence="6" id="KW-0812">Transmembrane</keyword>
<comment type="subcellular location">
    <subcellularLocation>
        <location evidence="2">Cell membrane</location>
        <topology evidence="2">Multi-pass membrane protein</topology>
    </subcellularLocation>
</comment>
<dbReference type="SMART" id="SM00086">
    <property type="entry name" value="PAC"/>
    <property type="match status" value="1"/>
</dbReference>
<evidence type="ECO:0000259" key="17">
    <source>
        <dbReference type="PROSITE" id="PS50110"/>
    </source>
</evidence>
<dbReference type="Pfam" id="PF01627">
    <property type="entry name" value="Hpt"/>
    <property type="match status" value="1"/>
</dbReference>
<dbReference type="InterPro" id="IPR000700">
    <property type="entry name" value="PAS-assoc_C"/>
</dbReference>
<keyword evidence="11" id="KW-0902">Two-component regulatory system</keyword>
<dbReference type="InterPro" id="IPR036890">
    <property type="entry name" value="HATPase_C_sf"/>
</dbReference>
<dbReference type="InterPro" id="IPR003594">
    <property type="entry name" value="HATPase_dom"/>
</dbReference>
<dbReference type="InterPro" id="IPR003661">
    <property type="entry name" value="HisK_dim/P_dom"/>
</dbReference>
<dbReference type="SUPFAM" id="SSF52172">
    <property type="entry name" value="CheY-like"/>
    <property type="match status" value="1"/>
</dbReference>
<dbReference type="InterPro" id="IPR001789">
    <property type="entry name" value="Sig_transdc_resp-reg_receiver"/>
</dbReference>
<evidence type="ECO:0000256" key="8">
    <source>
        <dbReference type="ARBA" id="ARBA00022777"/>
    </source>
</evidence>
<dbReference type="CDD" id="cd17546">
    <property type="entry name" value="REC_hyHK_CKI1_RcsC-like"/>
    <property type="match status" value="1"/>
</dbReference>
<dbReference type="SMART" id="SM00388">
    <property type="entry name" value="HisKA"/>
    <property type="match status" value="1"/>
</dbReference>
<dbReference type="Pfam" id="PF13426">
    <property type="entry name" value="PAS_9"/>
    <property type="match status" value="1"/>
</dbReference>
<dbReference type="InterPro" id="IPR042463">
    <property type="entry name" value="HNOB_dom_associated_sf"/>
</dbReference>
<dbReference type="Gene3D" id="3.40.50.2300">
    <property type="match status" value="1"/>
</dbReference>
<dbReference type="InterPro" id="IPR000014">
    <property type="entry name" value="PAS"/>
</dbReference>
<dbReference type="GO" id="GO:0005524">
    <property type="term" value="F:ATP binding"/>
    <property type="evidence" value="ECO:0007669"/>
    <property type="project" value="UniProtKB-KW"/>
</dbReference>
<evidence type="ECO:0000256" key="10">
    <source>
        <dbReference type="ARBA" id="ARBA00022989"/>
    </source>
</evidence>
<keyword evidence="12" id="KW-0472">Membrane</keyword>
<keyword evidence="7" id="KW-0547">Nucleotide-binding</keyword>
<dbReference type="Pfam" id="PF07701">
    <property type="entry name" value="HNOBA"/>
    <property type="match status" value="2"/>
</dbReference>
<evidence type="ECO:0000259" key="16">
    <source>
        <dbReference type="PROSITE" id="PS50109"/>
    </source>
</evidence>
<dbReference type="Pfam" id="PF00512">
    <property type="entry name" value="HisKA"/>
    <property type="match status" value="1"/>
</dbReference>
<dbReference type="Gene3D" id="1.20.120.160">
    <property type="entry name" value="HPT domain"/>
    <property type="match status" value="1"/>
</dbReference>
<keyword evidence="22" id="KW-1185">Reference proteome</keyword>
<dbReference type="InterPro" id="IPR036097">
    <property type="entry name" value="HisK_dim/P_sf"/>
</dbReference>
<evidence type="ECO:0000256" key="12">
    <source>
        <dbReference type="ARBA" id="ARBA00023136"/>
    </source>
</evidence>
<dbReference type="InterPro" id="IPR035965">
    <property type="entry name" value="PAS-like_dom_sf"/>
</dbReference>
<keyword evidence="4 15" id="KW-0597">Phosphoprotein</keyword>
<keyword evidence="3" id="KW-1003">Cell membrane</keyword>
<feature type="domain" description="PAS" evidence="18">
    <location>
        <begin position="172"/>
        <end position="218"/>
    </location>
</feature>
<dbReference type="CDD" id="cd00082">
    <property type="entry name" value="HisKA"/>
    <property type="match status" value="1"/>
</dbReference>
<proteinExistence type="predicted"/>
<dbReference type="InterPro" id="IPR005467">
    <property type="entry name" value="His_kinase_dom"/>
</dbReference>
<keyword evidence="9 21" id="KW-0067">ATP-binding</keyword>
<dbReference type="PANTHER" id="PTHR45339">
    <property type="entry name" value="HYBRID SIGNAL TRANSDUCTION HISTIDINE KINASE J"/>
    <property type="match status" value="1"/>
</dbReference>
<comment type="catalytic activity">
    <reaction evidence="1">
        <text>ATP + protein L-histidine = ADP + protein N-phospho-L-histidine.</text>
        <dbReference type="EC" id="2.7.13.3"/>
    </reaction>
</comment>
<dbReference type="Pfam" id="PF00072">
    <property type="entry name" value="Response_reg"/>
    <property type="match status" value="1"/>
</dbReference>
<gene>
    <name evidence="21" type="ORF">ACFQDI_01105</name>
</gene>
<feature type="domain" description="Histidine kinase" evidence="16">
    <location>
        <begin position="484"/>
        <end position="706"/>
    </location>
</feature>
<dbReference type="InterPro" id="IPR011006">
    <property type="entry name" value="CheY-like_superfamily"/>
</dbReference>
<evidence type="ECO:0000256" key="5">
    <source>
        <dbReference type="ARBA" id="ARBA00022679"/>
    </source>
</evidence>
<evidence type="ECO:0000256" key="11">
    <source>
        <dbReference type="ARBA" id="ARBA00023012"/>
    </source>
</evidence>
<dbReference type="SUPFAM" id="SSF55781">
    <property type="entry name" value="GAF domain-like"/>
    <property type="match status" value="1"/>
</dbReference>
<dbReference type="SMART" id="SM00065">
    <property type="entry name" value="GAF"/>
    <property type="match status" value="1"/>
</dbReference>
<evidence type="ECO:0000256" key="9">
    <source>
        <dbReference type="ARBA" id="ARBA00022840"/>
    </source>
</evidence>
<feature type="domain" description="HPt" evidence="20">
    <location>
        <begin position="891"/>
        <end position="988"/>
    </location>
</feature>
<protein>
    <submittedName>
        <fullName evidence="21">ATP-binding protein</fullName>
    </submittedName>
</protein>
<evidence type="ECO:0000259" key="19">
    <source>
        <dbReference type="PROSITE" id="PS50113"/>
    </source>
</evidence>
<dbReference type="NCBIfam" id="TIGR00229">
    <property type="entry name" value="sensory_box"/>
    <property type="match status" value="1"/>
</dbReference>
<dbReference type="CDD" id="cd16922">
    <property type="entry name" value="HATPase_EvgS-ArcB-TorS-like"/>
    <property type="match status" value="1"/>
</dbReference>
<dbReference type="PROSITE" id="PS50112">
    <property type="entry name" value="PAS"/>
    <property type="match status" value="1"/>
</dbReference>
<dbReference type="PROSITE" id="PS50110">
    <property type="entry name" value="RESPONSE_REGULATORY"/>
    <property type="match status" value="1"/>
</dbReference>
<dbReference type="InterPro" id="IPR008207">
    <property type="entry name" value="Sig_transdc_His_kin_Hpt_dom"/>
</dbReference>
<dbReference type="InterPro" id="IPR001610">
    <property type="entry name" value="PAC"/>
</dbReference>
<dbReference type="EMBL" id="JBHSMQ010000001">
    <property type="protein sequence ID" value="MFC5453436.1"/>
    <property type="molecule type" value="Genomic_DNA"/>
</dbReference>
<dbReference type="Pfam" id="PF13185">
    <property type="entry name" value="GAF_2"/>
    <property type="match status" value="1"/>
</dbReference>
<evidence type="ECO:0000256" key="6">
    <source>
        <dbReference type="ARBA" id="ARBA00022692"/>
    </source>
</evidence>
<dbReference type="PROSITE" id="PS50109">
    <property type="entry name" value="HIS_KIN"/>
    <property type="match status" value="1"/>
</dbReference>
<dbReference type="InterPro" id="IPR004358">
    <property type="entry name" value="Sig_transdc_His_kin-like_C"/>
</dbReference>
<dbReference type="RefSeq" id="WP_377162511.1">
    <property type="nucleotide sequence ID" value="NZ_JBHSMQ010000001.1"/>
</dbReference>
<evidence type="ECO:0000313" key="21">
    <source>
        <dbReference type="EMBL" id="MFC5453436.1"/>
    </source>
</evidence>
<comment type="caution">
    <text evidence="21">The sequence shown here is derived from an EMBL/GenBank/DDBJ whole genome shotgun (WGS) entry which is preliminary data.</text>
</comment>
<evidence type="ECO:0000256" key="1">
    <source>
        <dbReference type="ARBA" id="ARBA00000085"/>
    </source>
</evidence>
<evidence type="ECO:0000259" key="18">
    <source>
        <dbReference type="PROSITE" id="PS50112"/>
    </source>
</evidence>
<dbReference type="Gene3D" id="3.30.450.260">
    <property type="entry name" value="Haem NO binding associated domain"/>
    <property type="match status" value="1"/>
</dbReference>
<dbReference type="Gene3D" id="3.30.450.40">
    <property type="match status" value="1"/>
</dbReference>
<name>A0ABW0KLH7_9BACT</name>
<evidence type="ECO:0000256" key="2">
    <source>
        <dbReference type="ARBA" id="ARBA00004651"/>
    </source>
</evidence>
<evidence type="ECO:0000256" key="13">
    <source>
        <dbReference type="ARBA" id="ARBA00023293"/>
    </source>
</evidence>
<keyword evidence="8" id="KW-0418">Kinase</keyword>
<dbReference type="InterPro" id="IPR011645">
    <property type="entry name" value="HNOB_dom_associated"/>
</dbReference>
<dbReference type="SMART" id="SM00387">
    <property type="entry name" value="HATPase_c"/>
    <property type="match status" value="1"/>
</dbReference>
<dbReference type="PRINTS" id="PR00344">
    <property type="entry name" value="BCTRLSENSOR"/>
</dbReference>
<dbReference type="PROSITE" id="PS50894">
    <property type="entry name" value="HPT"/>
    <property type="match status" value="1"/>
</dbReference>
<dbReference type="Gene3D" id="3.30.565.10">
    <property type="entry name" value="Histidine kinase-like ATPase, C-terminal domain"/>
    <property type="match status" value="1"/>
</dbReference>
<accession>A0ABW0KLH7</accession>
<dbReference type="SUPFAM" id="SSF47384">
    <property type="entry name" value="Homodimeric domain of signal transducing histidine kinase"/>
    <property type="match status" value="1"/>
</dbReference>
<feature type="domain" description="Response regulatory" evidence="17">
    <location>
        <begin position="736"/>
        <end position="857"/>
    </location>
</feature>
<reference evidence="22" key="1">
    <citation type="journal article" date="2019" name="Int. J. Syst. Evol. Microbiol.">
        <title>The Global Catalogue of Microorganisms (GCM) 10K type strain sequencing project: providing services to taxonomists for standard genome sequencing and annotation.</title>
        <authorList>
            <consortium name="The Broad Institute Genomics Platform"/>
            <consortium name="The Broad Institute Genome Sequencing Center for Infectious Disease"/>
            <person name="Wu L."/>
            <person name="Ma J."/>
        </authorList>
    </citation>
    <scope>NUCLEOTIDE SEQUENCE [LARGE SCALE GENOMIC DNA]</scope>
    <source>
        <strain evidence="22">CGMCC 4.1469</strain>
    </source>
</reference>
<evidence type="ECO:0000256" key="15">
    <source>
        <dbReference type="PROSITE-ProRule" id="PRU00169"/>
    </source>
</evidence>
<dbReference type="InterPro" id="IPR036641">
    <property type="entry name" value="HPT_dom_sf"/>
</dbReference>
<feature type="modified residue" description="4-aspartylphosphate" evidence="15">
    <location>
        <position position="785"/>
    </location>
</feature>
<keyword evidence="5" id="KW-0808">Transferase</keyword>
<evidence type="ECO:0000313" key="22">
    <source>
        <dbReference type="Proteomes" id="UP001596052"/>
    </source>
</evidence>
<organism evidence="21 22">
    <name type="scientific">Prosthecobacter fluviatilis</name>
    <dbReference type="NCBI Taxonomy" id="445931"/>
    <lineage>
        <taxon>Bacteria</taxon>
        <taxon>Pseudomonadati</taxon>
        <taxon>Verrucomicrobiota</taxon>
        <taxon>Verrucomicrobiia</taxon>
        <taxon>Verrucomicrobiales</taxon>
        <taxon>Verrucomicrobiaceae</taxon>
        <taxon>Prosthecobacter</taxon>
    </lineage>
</organism>
<sequence length="995" mass="110752">MNEPGSRSLDYTQVSVRDFVRVFPFYFAWDANSVITESGASLLKICPQAVPGARLQDVFHSQSPEGEFCDAHARAHPDRLFLLEDLRKTVILRGQVMLLERPRRGIMLASPWLTEPDQAHQMGLTIQDFAVHDQTLDLLQVLQMQRKVTTDLQRLASQLTQQRIQLREQEEQSHKLALVAARTDNAVIVTDAAGRIEWVNEGFTRMTGWLLDEVIGRQPGDFLRCPEADPGADNFMNQCLQQQRGFRVEMLNYHRSGRKYWSSIEIQPIRNDAGEVVNFMSIESDITQRRQDDQRRALQYSTSRTLAEADTVRQAAAKVIQLICNQLGWIAGSLWMLDSEQQNLHLVEIWHSPLRDITGFVELSRTMTFKRGCGLPGIVLHSGEPQWIRDVAEQSECPRAAMAKKCQLHGAIAFPIVTQGDILGVLELFSSDASAPEQSLLEAFAGIGNQLGQFIVRKCVEQNLVSAKEAAESANRAKSEFLATMSHEIRTPMNGIIGMSSLLLDTSLDERQHEMVEAVRQSGEALMTIIEDILDFSKIEARRLDLVEETCRLDSIVDGVVGLLQHKAISRGVDLKVAIDPAIPLVIKADPGRLRQILMNLVGNGIKFTEHGSICIQLIPVTAPEGEREQIEISVTDSGIGMNEEQQRKLFQPFSQVDSSTTRRYGGTGLGLAISKRLVELMGGTIGVHSTPGLGSRFWFKLPVHQVSASEQLAVKNTETKSPEQSLALPGAKKLRLLVVEDNEVNLRMAIMMLEKHGFSADVARDGEQALNQFAARPYDAILMDCHMPRMDGYEATRAIREIETSTHWKRPRCCIIAMTANVMDGERERCFEAGMDDYISKPLRAKALTEALASIHTQEPVAPPPALGGWTEEEAETTKDAVKLLADELSTEDTAELIENWLKDTPERISDLENLAAGQDQPALRRTAHSLKGSSSLFGLTHIYALCQDLEHLAESGSHAGQPSLVEQIRHGFASAEPSLRQELEHLRSTTVTS</sequence>
<dbReference type="SMART" id="SM00073">
    <property type="entry name" value="HPT"/>
    <property type="match status" value="1"/>
</dbReference>
<dbReference type="SMART" id="SM00091">
    <property type="entry name" value="PAS"/>
    <property type="match status" value="1"/>
</dbReference>
<keyword evidence="10" id="KW-1133">Transmembrane helix</keyword>
<feature type="domain" description="PAC" evidence="19">
    <location>
        <begin position="244"/>
        <end position="298"/>
    </location>
</feature>
<evidence type="ECO:0000259" key="20">
    <source>
        <dbReference type="PROSITE" id="PS50894"/>
    </source>
</evidence>
<dbReference type="InterPro" id="IPR029016">
    <property type="entry name" value="GAF-like_dom_sf"/>
</dbReference>